<evidence type="ECO:0000256" key="2">
    <source>
        <dbReference type="ARBA" id="ARBA00022475"/>
    </source>
</evidence>
<accession>A0A1E7DK36</accession>
<dbReference type="GO" id="GO:0005886">
    <property type="term" value="C:plasma membrane"/>
    <property type="evidence" value="ECO:0007669"/>
    <property type="project" value="UniProtKB-SubCell"/>
</dbReference>
<keyword evidence="3 6" id="KW-0812">Transmembrane</keyword>
<keyword evidence="4 6" id="KW-1133">Transmembrane helix</keyword>
<evidence type="ECO:0000256" key="6">
    <source>
        <dbReference type="SAM" id="Phobius"/>
    </source>
</evidence>
<feature type="transmembrane region" description="Helical" evidence="6">
    <location>
        <begin position="12"/>
        <end position="30"/>
    </location>
</feature>
<gene>
    <name evidence="8" type="ORF">BA724_13440</name>
</gene>
<dbReference type="AlphaFoldDB" id="A0A1E7DK36"/>
<feature type="transmembrane region" description="Helical" evidence="6">
    <location>
        <begin position="42"/>
        <end position="63"/>
    </location>
</feature>
<protein>
    <recommendedName>
        <fullName evidence="7">DUF3817 domain-containing protein</fullName>
    </recommendedName>
</protein>
<evidence type="ECO:0000256" key="1">
    <source>
        <dbReference type="ARBA" id="ARBA00004651"/>
    </source>
</evidence>
<reference evidence="8 9" key="1">
    <citation type="submission" date="2016-06" db="EMBL/GenBank/DDBJ databases">
        <title>Domibacillus iocasae genome sequencing.</title>
        <authorList>
            <person name="Verma A."/>
            <person name="Pal Y."/>
            <person name="Ojha A.K."/>
            <person name="Krishnamurthi S."/>
        </authorList>
    </citation>
    <scope>NUCLEOTIDE SEQUENCE [LARGE SCALE GENOMIC DNA]</scope>
    <source>
        <strain evidence="8 9">DSM 29979</strain>
    </source>
</reference>
<keyword evidence="9" id="KW-1185">Reference proteome</keyword>
<name>A0A1E7DK36_9BACI</name>
<proteinExistence type="predicted"/>
<evidence type="ECO:0000256" key="3">
    <source>
        <dbReference type="ARBA" id="ARBA00022692"/>
    </source>
</evidence>
<evidence type="ECO:0000259" key="7">
    <source>
        <dbReference type="Pfam" id="PF12823"/>
    </source>
</evidence>
<feature type="transmembrane region" description="Helical" evidence="6">
    <location>
        <begin position="69"/>
        <end position="88"/>
    </location>
</feature>
<dbReference type="NCBIfam" id="TIGR03954">
    <property type="entry name" value="integ_memb_HG"/>
    <property type="match status" value="1"/>
</dbReference>
<organism evidence="8 9">
    <name type="scientific">Domibacillus iocasae</name>
    <dbReference type="NCBI Taxonomy" id="1714016"/>
    <lineage>
        <taxon>Bacteria</taxon>
        <taxon>Bacillati</taxon>
        <taxon>Bacillota</taxon>
        <taxon>Bacilli</taxon>
        <taxon>Bacillales</taxon>
        <taxon>Bacillaceae</taxon>
        <taxon>Domibacillus</taxon>
    </lineage>
</organism>
<dbReference type="InterPro" id="IPR023845">
    <property type="entry name" value="DUF3817_TM"/>
</dbReference>
<dbReference type="OrthoDB" id="1121311at2"/>
<evidence type="ECO:0000256" key="5">
    <source>
        <dbReference type="ARBA" id="ARBA00023136"/>
    </source>
</evidence>
<sequence>MLKTTIGKLRFAGYFEGISLLVLLFIAMPMKYWFGMPEAVRIVGSIHGALFITYCVIIAYVTLKTRWNLTWPILSVIVAFIPFGNFILDKKLHQLEKVHG</sequence>
<evidence type="ECO:0000313" key="9">
    <source>
        <dbReference type="Proteomes" id="UP000095658"/>
    </source>
</evidence>
<feature type="domain" description="DUF3817" evidence="7">
    <location>
        <begin position="8"/>
        <end position="93"/>
    </location>
</feature>
<dbReference type="RefSeq" id="WP_069939860.1">
    <property type="nucleotide sequence ID" value="NZ_MAMP01000025.1"/>
</dbReference>
<dbReference type="Pfam" id="PF12823">
    <property type="entry name" value="DUF3817"/>
    <property type="match status" value="1"/>
</dbReference>
<dbReference type="EMBL" id="MAMP01000025">
    <property type="protein sequence ID" value="OES43423.1"/>
    <property type="molecule type" value="Genomic_DNA"/>
</dbReference>
<keyword evidence="5 6" id="KW-0472">Membrane</keyword>
<comment type="caution">
    <text evidence="8">The sequence shown here is derived from an EMBL/GenBank/DDBJ whole genome shotgun (WGS) entry which is preliminary data.</text>
</comment>
<dbReference type="PANTHER" id="PTHR40077">
    <property type="entry name" value="MEMBRANE PROTEIN-RELATED"/>
    <property type="match status" value="1"/>
</dbReference>
<comment type="subcellular location">
    <subcellularLocation>
        <location evidence="1">Cell membrane</location>
        <topology evidence="1">Multi-pass membrane protein</topology>
    </subcellularLocation>
</comment>
<keyword evidence="2" id="KW-1003">Cell membrane</keyword>
<evidence type="ECO:0000313" key="8">
    <source>
        <dbReference type="EMBL" id="OES43423.1"/>
    </source>
</evidence>
<dbReference type="PANTHER" id="PTHR40077:SF1">
    <property type="entry name" value="MEMBRANE PROTEIN"/>
    <property type="match status" value="1"/>
</dbReference>
<dbReference type="Proteomes" id="UP000095658">
    <property type="component" value="Unassembled WGS sequence"/>
</dbReference>
<evidence type="ECO:0000256" key="4">
    <source>
        <dbReference type="ARBA" id="ARBA00022989"/>
    </source>
</evidence>
<dbReference type="STRING" id="1714016.BA724_13440"/>